<name>A0A4U0SR91_9ACTN</name>
<keyword evidence="2" id="KW-0812">Transmembrane</keyword>
<feature type="compositionally biased region" description="Polar residues" evidence="1">
    <location>
        <begin position="220"/>
        <end position="244"/>
    </location>
</feature>
<dbReference type="RefSeq" id="WP_136724417.1">
    <property type="nucleotide sequence ID" value="NZ_SUMC01000012.1"/>
</dbReference>
<accession>A0A4U0SR91</accession>
<dbReference type="Proteomes" id="UP000305778">
    <property type="component" value="Unassembled WGS sequence"/>
</dbReference>
<keyword evidence="4" id="KW-1185">Reference proteome</keyword>
<sequence length="321" mass="34983">MGYTVLYIAFGGVALWLLGEVLLQYKARLRWRLLAFGGFVGVVLGVYLPSVIVIALGAAAFGTGQTFVTLSYRRGFTSGWAIRSGADKPGKDEQPDRSGKSEKPAGGNRRRRGRGEEAEAQPPFQVSPVEPIAAGVGAGAATGSGMGAAEDYQAYENYGASYENASYEGIDSTQVYQPMPLVDESGEYPIYNNQSSYTPDPYTSGGYEGYGAQGYDGWNGEQQQPAAPVYDQQQGAWDSQQGYQPASDPYLGYGYSDPNQAQPQSQYSYDTPAGGVWVPQQQSGDEQQPYIPQQPQYEPNQQAQQPQYEQQHVDPSDPYRF</sequence>
<dbReference type="EMBL" id="SUMC01000012">
    <property type="protein sequence ID" value="TKA10657.1"/>
    <property type="molecule type" value="Genomic_DNA"/>
</dbReference>
<comment type="caution">
    <text evidence="3">The sequence shown here is derived from an EMBL/GenBank/DDBJ whole genome shotgun (WGS) entry which is preliminary data.</text>
</comment>
<reference evidence="3 4" key="1">
    <citation type="submission" date="2019-04" db="EMBL/GenBank/DDBJ databases">
        <title>Streptomyces oryziradicis sp. nov., a novel actinomycete isolated from rhizosphere soil of rice (Oryza sativa L.).</title>
        <authorList>
            <person name="Li C."/>
        </authorList>
    </citation>
    <scope>NUCLEOTIDE SEQUENCE [LARGE SCALE GENOMIC DNA]</scope>
    <source>
        <strain evidence="3 4">NEAU-C40</strain>
    </source>
</reference>
<feature type="transmembrane region" description="Helical" evidence="2">
    <location>
        <begin position="35"/>
        <end position="61"/>
    </location>
</feature>
<keyword evidence="2" id="KW-0472">Membrane</keyword>
<gene>
    <name evidence="3" type="ORF">FCI23_15205</name>
</gene>
<dbReference type="AlphaFoldDB" id="A0A4U0SR91"/>
<evidence type="ECO:0000256" key="2">
    <source>
        <dbReference type="SAM" id="Phobius"/>
    </source>
</evidence>
<feature type="compositionally biased region" description="Basic and acidic residues" evidence="1">
    <location>
        <begin position="85"/>
        <end position="103"/>
    </location>
</feature>
<feature type="region of interest" description="Disordered" evidence="1">
    <location>
        <begin position="187"/>
        <end position="321"/>
    </location>
</feature>
<organism evidence="3 4">
    <name type="scientific">Actinacidiphila oryziradicis</name>
    <dbReference type="NCBI Taxonomy" id="2571141"/>
    <lineage>
        <taxon>Bacteria</taxon>
        <taxon>Bacillati</taxon>
        <taxon>Actinomycetota</taxon>
        <taxon>Actinomycetes</taxon>
        <taxon>Kitasatosporales</taxon>
        <taxon>Streptomycetaceae</taxon>
        <taxon>Actinacidiphila</taxon>
    </lineage>
</organism>
<feature type="compositionally biased region" description="Basic and acidic residues" evidence="1">
    <location>
        <begin position="311"/>
        <end position="321"/>
    </location>
</feature>
<feature type="transmembrane region" description="Helical" evidence="2">
    <location>
        <begin position="6"/>
        <end position="23"/>
    </location>
</feature>
<evidence type="ECO:0000313" key="3">
    <source>
        <dbReference type="EMBL" id="TKA10657.1"/>
    </source>
</evidence>
<feature type="region of interest" description="Disordered" evidence="1">
    <location>
        <begin position="83"/>
        <end position="129"/>
    </location>
</feature>
<proteinExistence type="predicted"/>
<feature type="compositionally biased region" description="Polar residues" evidence="1">
    <location>
        <begin position="257"/>
        <end position="269"/>
    </location>
</feature>
<dbReference type="OrthoDB" id="4301348at2"/>
<keyword evidence="2" id="KW-1133">Transmembrane helix</keyword>
<evidence type="ECO:0000313" key="4">
    <source>
        <dbReference type="Proteomes" id="UP000305778"/>
    </source>
</evidence>
<protein>
    <submittedName>
        <fullName evidence="3">Uncharacterized protein</fullName>
    </submittedName>
</protein>
<evidence type="ECO:0000256" key="1">
    <source>
        <dbReference type="SAM" id="MobiDB-lite"/>
    </source>
</evidence>
<feature type="compositionally biased region" description="Low complexity" evidence="1">
    <location>
        <begin position="286"/>
        <end position="310"/>
    </location>
</feature>